<reference evidence="2 3" key="2">
    <citation type="journal article" date="2019" name="G3 (Bethesda)">
        <title>Hybrid Assembly of the Genome of the Entomopathogenic Nematode Steinernema carpocapsae Identifies the X-Chromosome.</title>
        <authorList>
            <person name="Serra L."/>
            <person name="Macchietto M."/>
            <person name="Macias-Munoz A."/>
            <person name="McGill C.J."/>
            <person name="Rodriguez I.M."/>
            <person name="Rodriguez B."/>
            <person name="Murad R."/>
            <person name="Mortazavi A."/>
        </authorList>
    </citation>
    <scope>NUCLEOTIDE SEQUENCE [LARGE SCALE GENOMIC DNA]</scope>
    <source>
        <strain evidence="2 3">ALL</strain>
    </source>
</reference>
<evidence type="ECO:0008006" key="4">
    <source>
        <dbReference type="Google" id="ProtNLM"/>
    </source>
</evidence>
<evidence type="ECO:0000313" key="2">
    <source>
        <dbReference type="EMBL" id="TKR69898.1"/>
    </source>
</evidence>
<dbReference type="PANTHER" id="PTHR34150:SF3">
    <property type="entry name" value="CC DOMAIN-CONTAINING PROTEIN"/>
    <property type="match status" value="1"/>
</dbReference>
<keyword evidence="3" id="KW-1185">Reference proteome</keyword>
<organism evidence="2 3">
    <name type="scientific">Steinernema carpocapsae</name>
    <name type="common">Entomopathogenic nematode</name>
    <dbReference type="NCBI Taxonomy" id="34508"/>
    <lineage>
        <taxon>Eukaryota</taxon>
        <taxon>Metazoa</taxon>
        <taxon>Ecdysozoa</taxon>
        <taxon>Nematoda</taxon>
        <taxon>Chromadorea</taxon>
        <taxon>Rhabditida</taxon>
        <taxon>Tylenchina</taxon>
        <taxon>Panagrolaimomorpha</taxon>
        <taxon>Strongyloidoidea</taxon>
        <taxon>Steinernematidae</taxon>
        <taxon>Steinernema</taxon>
    </lineage>
</organism>
<keyword evidence="1" id="KW-0732">Signal</keyword>
<accession>A0A4U5MKF1</accession>
<feature type="chain" id="PRO_5020607650" description="CC domain-containing protein" evidence="1">
    <location>
        <begin position="17"/>
        <end position="179"/>
    </location>
</feature>
<comment type="caution">
    <text evidence="2">The sequence shown here is derived from an EMBL/GenBank/DDBJ whole genome shotgun (WGS) entry which is preliminary data.</text>
</comment>
<dbReference type="EMBL" id="AZBU02000007">
    <property type="protein sequence ID" value="TKR69898.1"/>
    <property type="molecule type" value="Genomic_DNA"/>
</dbReference>
<reference evidence="2 3" key="1">
    <citation type="journal article" date="2015" name="Genome Biol.">
        <title>Comparative genomics of Steinernema reveals deeply conserved gene regulatory networks.</title>
        <authorList>
            <person name="Dillman A.R."/>
            <person name="Macchietto M."/>
            <person name="Porter C.F."/>
            <person name="Rogers A."/>
            <person name="Williams B."/>
            <person name="Antoshechkin I."/>
            <person name="Lee M.M."/>
            <person name="Goodwin Z."/>
            <person name="Lu X."/>
            <person name="Lewis E.E."/>
            <person name="Goodrich-Blair H."/>
            <person name="Stock S.P."/>
            <person name="Adams B.J."/>
            <person name="Sternberg P.W."/>
            <person name="Mortazavi A."/>
        </authorList>
    </citation>
    <scope>NUCLEOTIDE SEQUENCE [LARGE SCALE GENOMIC DNA]</scope>
    <source>
        <strain evidence="2 3">ALL</strain>
    </source>
</reference>
<dbReference type="AlphaFoldDB" id="A0A4U5MKF1"/>
<dbReference type="PANTHER" id="PTHR34150">
    <property type="entry name" value="PROTEIN CBG08832-RELATED"/>
    <property type="match status" value="1"/>
</dbReference>
<protein>
    <recommendedName>
        <fullName evidence="4">CC domain-containing protein</fullName>
    </recommendedName>
</protein>
<proteinExistence type="predicted"/>
<feature type="signal peptide" evidence="1">
    <location>
        <begin position="1"/>
        <end position="16"/>
    </location>
</feature>
<sequence length="179" mass="19312">MNFCVVVFLALALVSASRLSPLSQEKSLAKRQTYWYYYICGTYPYQWTSYYPCNSNPQPQPQPNYCSNGGTPLGYTCYSNYQCNNVRWGAVCSNGQCCTSNSWQTSTQTPPSITPLCGGRETSNGYCNNGMCGGAFLCTSQNVCCRCSSGISYGPCVGGECPQGLTCNSIGQCCSVTVG</sequence>
<dbReference type="OrthoDB" id="5858518at2759"/>
<evidence type="ECO:0000313" key="3">
    <source>
        <dbReference type="Proteomes" id="UP000298663"/>
    </source>
</evidence>
<evidence type="ECO:0000256" key="1">
    <source>
        <dbReference type="SAM" id="SignalP"/>
    </source>
</evidence>
<dbReference type="STRING" id="34508.A0A4U5MKF1"/>
<gene>
    <name evidence="2" type="ORF">L596_021989</name>
</gene>
<dbReference type="Proteomes" id="UP000298663">
    <property type="component" value="Unassembled WGS sequence"/>
</dbReference>
<name>A0A4U5MKF1_STECR</name>